<feature type="compositionally biased region" description="Low complexity" evidence="1">
    <location>
        <begin position="524"/>
        <end position="533"/>
    </location>
</feature>
<feature type="compositionally biased region" description="Basic and acidic residues" evidence="1">
    <location>
        <begin position="70"/>
        <end position="85"/>
    </location>
</feature>
<reference evidence="4 5" key="1">
    <citation type="journal article" date="2014" name="Nat. Genet.">
        <title>Genome and transcriptome of the porcine whipworm Trichuris suis.</title>
        <authorList>
            <person name="Jex A.R."/>
            <person name="Nejsum P."/>
            <person name="Schwarz E.M."/>
            <person name="Hu L."/>
            <person name="Young N.D."/>
            <person name="Hall R.S."/>
            <person name="Korhonen P.K."/>
            <person name="Liao S."/>
            <person name="Thamsborg S."/>
            <person name="Xia J."/>
            <person name="Xu P."/>
            <person name="Wang S."/>
            <person name="Scheerlinck J.P."/>
            <person name="Hofmann A."/>
            <person name="Sternberg P.W."/>
            <person name="Wang J."/>
            <person name="Gasser R.B."/>
        </authorList>
    </citation>
    <scope>NUCLEOTIDE SEQUENCE [LARGE SCALE GENOMIC DNA]</scope>
    <source>
        <strain evidence="4">DCEP-RM93F</strain>
        <strain evidence="3">DCEP-RM93M</strain>
    </source>
</reference>
<feature type="compositionally biased region" description="Basic and acidic residues" evidence="1">
    <location>
        <begin position="714"/>
        <end position="730"/>
    </location>
</feature>
<protein>
    <recommendedName>
        <fullName evidence="2">Srp40 C-terminal domain-containing protein</fullName>
    </recommendedName>
</protein>
<feature type="compositionally biased region" description="Polar residues" evidence="1">
    <location>
        <begin position="955"/>
        <end position="965"/>
    </location>
</feature>
<feature type="compositionally biased region" description="Low complexity" evidence="1">
    <location>
        <begin position="211"/>
        <end position="224"/>
    </location>
</feature>
<dbReference type="InterPro" id="IPR039191">
    <property type="entry name" value="Nopp140-like"/>
</dbReference>
<feature type="compositionally biased region" description="Polar residues" evidence="1">
    <location>
        <begin position="976"/>
        <end position="985"/>
    </location>
</feature>
<feature type="compositionally biased region" description="Basic residues" evidence="1">
    <location>
        <begin position="1081"/>
        <end position="1094"/>
    </location>
</feature>
<feature type="compositionally biased region" description="Polar residues" evidence="1">
    <location>
        <begin position="804"/>
        <end position="814"/>
    </location>
</feature>
<feature type="compositionally biased region" description="Polar residues" evidence="1">
    <location>
        <begin position="992"/>
        <end position="1004"/>
    </location>
</feature>
<evidence type="ECO:0000313" key="4">
    <source>
        <dbReference type="EMBL" id="KFD72640.1"/>
    </source>
</evidence>
<gene>
    <name evidence="3" type="ORF">M513_01761</name>
    <name evidence="4" type="ORF">M514_01761</name>
</gene>
<dbReference type="Proteomes" id="UP000030764">
    <property type="component" value="Unassembled WGS sequence"/>
</dbReference>
<feature type="region of interest" description="Disordered" evidence="1">
    <location>
        <begin position="56"/>
        <end position="1010"/>
    </location>
</feature>
<evidence type="ECO:0000313" key="5">
    <source>
        <dbReference type="Proteomes" id="UP000030764"/>
    </source>
</evidence>
<feature type="region of interest" description="Disordered" evidence="1">
    <location>
        <begin position="1078"/>
        <end position="1115"/>
    </location>
</feature>
<dbReference type="AlphaFoldDB" id="A0A085NT44"/>
<name>A0A085NT44_9BILA</name>
<feature type="compositionally biased region" description="Polar residues" evidence="1">
    <location>
        <begin position="854"/>
        <end position="863"/>
    </location>
</feature>
<dbReference type="Pfam" id="PF05022">
    <property type="entry name" value="SRP40_C"/>
    <property type="match status" value="1"/>
</dbReference>
<feature type="compositionally biased region" description="Polar residues" evidence="1">
    <location>
        <begin position="468"/>
        <end position="478"/>
    </location>
</feature>
<feature type="compositionally biased region" description="Polar residues" evidence="1">
    <location>
        <begin position="639"/>
        <end position="653"/>
    </location>
</feature>
<proteinExistence type="predicted"/>
<dbReference type="InterPro" id="IPR007718">
    <property type="entry name" value="Srp40_C"/>
</dbReference>
<evidence type="ECO:0000256" key="1">
    <source>
        <dbReference type="SAM" id="MobiDB-lite"/>
    </source>
</evidence>
<dbReference type="PANTHER" id="PTHR23216">
    <property type="entry name" value="NUCLEOLAR AND COILED-BODY PHOSPHOPROTEIN 1"/>
    <property type="match status" value="1"/>
</dbReference>
<feature type="domain" description="Srp40 C-terminal" evidence="2">
    <location>
        <begin position="1040"/>
        <end position="1110"/>
    </location>
</feature>
<evidence type="ECO:0000313" key="3">
    <source>
        <dbReference type="EMBL" id="KFD57250.1"/>
    </source>
</evidence>
<dbReference type="EMBL" id="KL367476">
    <property type="protein sequence ID" value="KFD72640.1"/>
    <property type="molecule type" value="Genomic_DNA"/>
</dbReference>
<evidence type="ECO:0000259" key="2">
    <source>
        <dbReference type="Pfam" id="PF05022"/>
    </source>
</evidence>
<feature type="compositionally biased region" description="Polar residues" evidence="1">
    <location>
        <begin position="781"/>
        <end position="796"/>
    </location>
</feature>
<dbReference type="Proteomes" id="UP000030758">
    <property type="component" value="Unassembled WGS sequence"/>
</dbReference>
<feature type="compositionally biased region" description="Polar residues" evidence="1">
    <location>
        <begin position="186"/>
        <end position="202"/>
    </location>
</feature>
<feature type="compositionally biased region" description="Basic and acidic residues" evidence="1">
    <location>
        <begin position="507"/>
        <end position="523"/>
    </location>
</feature>
<dbReference type="EMBL" id="KL363189">
    <property type="protein sequence ID" value="KFD57250.1"/>
    <property type="molecule type" value="Genomic_DNA"/>
</dbReference>
<dbReference type="PANTHER" id="PTHR23216:SF1">
    <property type="entry name" value="NUCLEOLAR AND COILED-BODY PHOSPHOPROTEIN 1"/>
    <property type="match status" value="1"/>
</dbReference>
<organism evidence="4">
    <name type="scientific">Trichuris suis</name>
    <name type="common">pig whipworm</name>
    <dbReference type="NCBI Taxonomy" id="68888"/>
    <lineage>
        <taxon>Eukaryota</taxon>
        <taxon>Metazoa</taxon>
        <taxon>Ecdysozoa</taxon>
        <taxon>Nematoda</taxon>
        <taxon>Enoplea</taxon>
        <taxon>Dorylaimia</taxon>
        <taxon>Trichinellida</taxon>
        <taxon>Trichuridae</taxon>
        <taxon>Trichuris</taxon>
    </lineage>
</organism>
<accession>A0A085NT44</accession>
<sequence>MDSLQLTHSLVHDFLVKEFGPKVASKVYKSKIKSPSNIDGELVDLEAFVRENYATSVSRKRKLDGTSPADTKKARVADKQQDADGHPNSSSESSSDDDSEVDHESGILSKAKPSAVDARSVPAQELSTSSTSDSSEVENGKTKGDTKIAPNQIAKMPAAKRADKATVLAAEESDSSTDSAPAIVKNVSTTPARASPAQQKRSAASRDGDSKGAAVSDAAKKGAAMMTPRSCVIGKQPNKTVSNKESVSSGKNVATRKSVTLSTTAKRVSPAAEETSDSSDDSSSSEAVPVKKLTSGLLVEKKNQQSSSSDSSSEEESVNDKEKVVHPKQPLTSKSNLRVSGEGRQLNDKAVSGKGKPVKQVAPQTSSSSESSSSDESAVKTGATKVMTRSAGKIINNKPASSSDESSSEDDGSDEIQNNVTVAPLAKAGQPQQDESSSSDSSSTEEDVAIGTQKPLISSEKKVDHRSIAQQVAKQKTVSTSSSDSSSSEDEPLPERKPLSKGLANVEVKKNKKSVEEFIKQAEQDVSSSSESSSSEEDSSQSGKQQVKVSKKVEQSTLKQKTKAAVAGGVVDKSSSTSSESMDELTLQLKDKLAGSSFSEREKKTKKATKGSTTPMAKTALKFSPSNDVSKKVAGVKKQNVTPKSKQAVQEDTSSSSSEEDLVPKGKGFDSSFGKVQGPGGKGNLKKTAPMPVRQEVQKDSSSGDSSTSDEDILEKKKTLTSSARKEETSKTSVGVKRNVPLVSKQNLAEVSSSSSSESSSDEDLSSIRKEQVQQGACKKASNQLVTDGQKSSAGTNVEKKQLTSKTVKMTSGKSEALNDTDTSSDTSSDDESVEQKGQKSTKATTGLVRAMQMTKSQQAVTRSSSSSSESSSEEDTVAKTPTGNVKGKAELGKESSCTGKGVQKSVGGLETNAESKQHVKSPAVNLSISETETASKKKKQKGKVLPTADMSAATEVSPSVTDGSATKKRRRGLSSAETSDLSSTDAKRSRQSTNMNSSANTLVHDTPVKSIEGNAEQVFGSASPNVLKSAEVVKNNGPYRRFTAGKDQLNQEFRDNSYRAKKGDAWGQKAYEDLAPVKGKNFRKEKTKKKRGSYKGGKIDPNAIGSIKFPDDDE</sequence>
<feature type="compositionally biased region" description="Basic and acidic residues" evidence="1">
    <location>
        <begin position="589"/>
        <end position="603"/>
    </location>
</feature>
<feature type="compositionally biased region" description="Polar residues" evidence="1">
    <location>
        <begin position="237"/>
        <end position="266"/>
    </location>
</feature>
<keyword evidence="5" id="KW-1185">Reference proteome</keyword>
<dbReference type="GO" id="GO:0005730">
    <property type="term" value="C:nucleolus"/>
    <property type="evidence" value="ECO:0007669"/>
    <property type="project" value="InterPro"/>
</dbReference>
<feature type="compositionally biased region" description="Low complexity" evidence="1">
    <location>
        <begin position="366"/>
        <end position="376"/>
    </location>
</feature>